<feature type="region of interest" description="Disordered" evidence="1">
    <location>
        <begin position="88"/>
        <end position="122"/>
    </location>
</feature>
<organism evidence="2 3">
    <name type="scientific">Lates japonicus</name>
    <name type="common">Japanese lates</name>
    <dbReference type="NCBI Taxonomy" id="270547"/>
    <lineage>
        <taxon>Eukaryota</taxon>
        <taxon>Metazoa</taxon>
        <taxon>Chordata</taxon>
        <taxon>Craniata</taxon>
        <taxon>Vertebrata</taxon>
        <taxon>Euteleostomi</taxon>
        <taxon>Actinopterygii</taxon>
        <taxon>Neopterygii</taxon>
        <taxon>Teleostei</taxon>
        <taxon>Neoteleostei</taxon>
        <taxon>Acanthomorphata</taxon>
        <taxon>Carangaria</taxon>
        <taxon>Carangaria incertae sedis</taxon>
        <taxon>Centropomidae</taxon>
        <taxon>Lates</taxon>
    </lineage>
</organism>
<evidence type="ECO:0000256" key="1">
    <source>
        <dbReference type="SAM" id="MobiDB-lite"/>
    </source>
</evidence>
<dbReference type="Proteomes" id="UP001279410">
    <property type="component" value="Unassembled WGS sequence"/>
</dbReference>
<dbReference type="EMBL" id="BRZM01000082">
    <property type="protein sequence ID" value="GLD65734.1"/>
    <property type="molecule type" value="Genomic_DNA"/>
</dbReference>
<sequence length="122" mass="13146">MKRRGEQREDSATLIALETKLEDNYGSITKVPSSSLLTLERSAEMYCGMYALTVRTTAAVAPPSWARPASITPVQAFLGNLLGQAELMEGHKKAASTSSEPSTSSGPERTETPNQDQLSSKQ</sequence>
<proteinExistence type="predicted"/>
<keyword evidence="3" id="KW-1185">Reference proteome</keyword>
<name>A0AAD3N6P5_LATJO</name>
<accession>A0AAD3N6P5</accession>
<protein>
    <submittedName>
        <fullName evidence="2">Anoctamin-7-like protein</fullName>
    </submittedName>
</protein>
<feature type="compositionally biased region" description="Low complexity" evidence="1">
    <location>
        <begin position="96"/>
        <end position="107"/>
    </location>
</feature>
<reference evidence="2" key="1">
    <citation type="submission" date="2022-08" db="EMBL/GenBank/DDBJ databases">
        <title>Genome sequencing of akame (Lates japonicus).</title>
        <authorList>
            <person name="Hashiguchi Y."/>
            <person name="Takahashi H."/>
        </authorList>
    </citation>
    <scope>NUCLEOTIDE SEQUENCE</scope>
    <source>
        <strain evidence="2">Kochi</strain>
    </source>
</reference>
<comment type="caution">
    <text evidence="2">The sequence shown here is derived from an EMBL/GenBank/DDBJ whole genome shotgun (WGS) entry which is preliminary data.</text>
</comment>
<evidence type="ECO:0000313" key="2">
    <source>
        <dbReference type="EMBL" id="GLD65734.1"/>
    </source>
</evidence>
<dbReference type="AlphaFoldDB" id="A0AAD3N6P5"/>
<evidence type="ECO:0000313" key="3">
    <source>
        <dbReference type="Proteomes" id="UP001279410"/>
    </source>
</evidence>
<gene>
    <name evidence="2" type="ORF">AKAME5_001718000</name>
</gene>